<feature type="region of interest" description="Disordered" evidence="1">
    <location>
        <begin position="240"/>
        <end position="418"/>
    </location>
</feature>
<proteinExistence type="predicted"/>
<sequence length="418" mass="45707">MSDPPTENTSPSESERVNGDLRASETGKPSTADSGTTSPFLNPTAATSHPAADTHASDITLPEDHTPDLPPRVPDMPTPVEAVQEEEPPQIAALRSMFPDFDSLVFQSVLESVNYDQDRAIDVLLGMSDPEYVSTSQATAPTQPDLTLDEQLARQLALEDQQQPRRPASGHSWPRRNQVPYQPRQQHPRSPPQQQQQQQEGYVTGNERGDFQEFQDTFSRIAESGKRTFSSIVSKAKAKINEYQQGRPSQTSPPLTQPQWGSAPPNQPDRHTAQQAYTQEYYGYDHSAYPVSPQEQPHVQGYDAGPVPYSNIPPRSAPIAAPTPVVPPPNVNPNITSPSNQPSSSVSPRPSGDTPRPPPTMSGSPINAAKLGLLPKRTVNLLNSQPSTTQAPQVQPAAARRPSEDLEYMENPFEEGRD</sequence>
<feature type="region of interest" description="Disordered" evidence="1">
    <location>
        <begin position="159"/>
        <end position="211"/>
    </location>
</feature>
<dbReference type="PROSITE" id="PS51140">
    <property type="entry name" value="CUE"/>
    <property type="match status" value="1"/>
</dbReference>
<keyword evidence="4" id="KW-1185">Reference proteome</keyword>
<dbReference type="SMART" id="SM00546">
    <property type="entry name" value="CUE"/>
    <property type="match status" value="1"/>
</dbReference>
<dbReference type="InterPro" id="IPR009060">
    <property type="entry name" value="UBA-like_sf"/>
</dbReference>
<dbReference type="GeneID" id="38783210"/>
<name>A0A401GVS9_9APHY</name>
<dbReference type="InterPro" id="IPR003892">
    <property type="entry name" value="CUE"/>
</dbReference>
<dbReference type="AlphaFoldDB" id="A0A401GVS9"/>
<feature type="compositionally biased region" description="Polar residues" evidence="1">
    <location>
        <begin position="27"/>
        <end position="47"/>
    </location>
</feature>
<protein>
    <recommendedName>
        <fullName evidence="2">CUE domain-containing protein</fullName>
    </recommendedName>
</protein>
<reference evidence="3 4" key="1">
    <citation type="journal article" date="2018" name="Sci. Rep.">
        <title>Genome sequence of the cauliflower mushroom Sparassis crispa (Hanabiratake) and its association with beneficial usage.</title>
        <authorList>
            <person name="Kiyama R."/>
            <person name="Furutani Y."/>
            <person name="Kawaguchi K."/>
            <person name="Nakanishi T."/>
        </authorList>
    </citation>
    <scope>NUCLEOTIDE SEQUENCE [LARGE SCALE GENOMIC DNA]</scope>
</reference>
<dbReference type="RefSeq" id="XP_027617206.1">
    <property type="nucleotide sequence ID" value="XM_027761405.1"/>
</dbReference>
<dbReference type="Pfam" id="PF02845">
    <property type="entry name" value="CUE"/>
    <property type="match status" value="1"/>
</dbReference>
<feature type="domain" description="CUE" evidence="2">
    <location>
        <begin position="86"/>
        <end position="129"/>
    </location>
</feature>
<dbReference type="Proteomes" id="UP000287166">
    <property type="component" value="Unassembled WGS sequence"/>
</dbReference>
<dbReference type="Gene3D" id="1.10.8.10">
    <property type="entry name" value="DNA helicase RuvA subunit, C-terminal domain"/>
    <property type="match status" value="1"/>
</dbReference>
<dbReference type="EMBL" id="BFAD01000009">
    <property type="protein sequence ID" value="GBE86293.1"/>
    <property type="molecule type" value="Genomic_DNA"/>
</dbReference>
<accession>A0A401GVS9</accession>
<dbReference type="PANTHER" id="PTHR16461">
    <property type="entry name" value="TOLL-INTERACTING PROTEIN"/>
    <property type="match status" value="1"/>
</dbReference>
<evidence type="ECO:0000313" key="4">
    <source>
        <dbReference type="Proteomes" id="UP000287166"/>
    </source>
</evidence>
<feature type="compositionally biased region" description="Basic and acidic residues" evidence="1">
    <location>
        <begin position="13"/>
        <end position="25"/>
    </location>
</feature>
<evidence type="ECO:0000256" key="1">
    <source>
        <dbReference type="SAM" id="MobiDB-lite"/>
    </source>
</evidence>
<dbReference type="PANTHER" id="PTHR16461:SF5">
    <property type="entry name" value="TOLL-INTERACTING PROTEIN"/>
    <property type="match status" value="1"/>
</dbReference>
<feature type="compositionally biased region" description="Low complexity" evidence="1">
    <location>
        <begin position="248"/>
        <end position="259"/>
    </location>
</feature>
<comment type="caution">
    <text evidence="3">The sequence shown here is derived from an EMBL/GenBank/DDBJ whole genome shotgun (WGS) entry which is preliminary data.</text>
</comment>
<dbReference type="CDD" id="cd14279">
    <property type="entry name" value="CUE"/>
    <property type="match status" value="1"/>
</dbReference>
<dbReference type="OrthoDB" id="9942608at2759"/>
<feature type="compositionally biased region" description="Polar residues" evidence="1">
    <location>
        <begin position="1"/>
        <end position="12"/>
    </location>
</feature>
<dbReference type="GO" id="GO:0006511">
    <property type="term" value="P:ubiquitin-dependent protein catabolic process"/>
    <property type="evidence" value="ECO:0007669"/>
    <property type="project" value="TreeGrafter"/>
</dbReference>
<organism evidence="3 4">
    <name type="scientific">Sparassis crispa</name>
    <dbReference type="NCBI Taxonomy" id="139825"/>
    <lineage>
        <taxon>Eukaryota</taxon>
        <taxon>Fungi</taxon>
        <taxon>Dikarya</taxon>
        <taxon>Basidiomycota</taxon>
        <taxon>Agaricomycotina</taxon>
        <taxon>Agaricomycetes</taxon>
        <taxon>Polyporales</taxon>
        <taxon>Sparassidaceae</taxon>
        <taxon>Sparassis</taxon>
    </lineage>
</organism>
<dbReference type="STRING" id="139825.A0A401GVS9"/>
<feature type="compositionally biased region" description="Pro residues" evidence="1">
    <location>
        <begin position="68"/>
        <end position="77"/>
    </location>
</feature>
<gene>
    <name evidence="3" type="ORF">SCP_0901720</name>
</gene>
<dbReference type="SUPFAM" id="SSF46934">
    <property type="entry name" value="UBA-like"/>
    <property type="match status" value="1"/>
</dbReference>
<dbReference type="GO" id="GO:0005737">
    <property type="term" value="C:cytoplasm"/>
    <property type="evidence" value="ECO:0007669"/>
    <property type="project" value="TreeGrafter"/>
</dbReference>
<evidence type="ECO:0000313" key="3">
    <source>
        <dbReference type="EMBL" id="GBE86293.1"/>
    </source>
</evidence>
<feature type="compositionally biased region" description="Low complexity" evidence="1">
    <location>
        <begin position="384"/>
        <end position="400"/>
    </location>
</feature>
<feature type="region of interest" description="Disordered" evidence="1">
    <location>
        <begin position="1"/>
        <end position="88"/>
    </location>
</feature>
<dbReference type="GO" id="GO:0043130">
    <property type="term" value="F:ubiquitin binding"/>
    <property type="evidence" value="ECO:0007669"/>
    <property type="project" value="InterPro"/>
</dbReference>
<dbReference type="InParanoid" id="A0A401GVS9"/>
<feature type="compositionally biased region" description="Low complexity" evidence="1">
    <location>
        <begin position="332"/>
        <end position="354"/>
    </location>
</feature>
<dbReference type="GO" id="GO:0031624">
    <property type="term" value="F:ubiquitin conjugating enzyme binding"/>
    <property type="evidence" value="ECO:0007669"/>
    <property type="project" value="TreeGrafter"/>
</dbReference>
<evidence type="ECO:0000259" key="2">
    <source>
        <dbReference type="PROSITE" id="PS51140"/>
    </source>
</evidence>